<protein>
    <submittedName>
        <fullName evidence="2">Uncharacterized protein</fullName>
    </submittedName>
</protein>
<gene>
    <name evidence="2" type="ORF">SAMN05216229_102124</name>
</gene>
<evidence type="ECO:0000256" key="1">
    <source>
        <dbReference type="SAM" id="Coils"/>
    </source>
</evidence>
<dbReference type="OrthoDB" id="6894528at2"/>
<evidence type="ECO:0000313" key="3">
    <source>
        <dbReference type="Proteomes" id="UP000243084"/>
    </source>
</evidence>
<keyword evidence="3" id="KW-1185">Reference proteome</keyword>
<keyword evidence="1" id="KW-0175">Coiled coil</keyword>
<evidence type="ECO:0000313" key="2">
    <source>
        <dbReference type="EMBL" id="SFP39571.1"/>
    </source>
</evidence>
<reference evidence="3" key="1">
    <citation type="submission" date="2016-10" db="EMBL/GenBank/DDBJ databases">
        <authorList>
            <person name="Varghese N."/>
            <person name="Submissions S."/>
        </authorList>
    </citation>
    <scope>NUCLEOTIDE SEQUENCE [LARGE SCALE GENOMIC DNA]</scope>
    <source>
        <strain evidence="3">JCM 18195</strain>
    </source>
</reference>
<organism evidence="2 3">
    <name type="scientific">Geopseudomonas sagittaria</name>
    <dbReference type="NCBI Taxonomy" id="1135990"/>
    <lineage>
        <taxon>Bacteria</taxon>
        <taxon>Pseudomonadati</taxon>
        <taxon>Pseudomonadota</taxon>
        <taxon>Gammaproteobacteria</taxon>
        <taxon>Pseudomonadales</taxon>
        <taxon>Pseudomonadaceae</taxon>
        <taxon>Geopseudomonas</taxon>
    </lineage>
</organism>
<dbReference type="Proteomes" id="UP000243084">
    <property type="component" value="Unassembled WGS sequence"/>
</dbReference>
<proteinExistence type="predicted"/>
<accession>A0A1I5Q0Q7</accession>
<feature type="coiled-coil region" evidence="1">
    <location>
        <begin position="361"/>
        <end position="417"/>
    </location>
</feature>
<name>A0A1I5Q0Q7_9GAMM</name>
<dbReference type="EMBL" id="FOXM01000002">
    <property type="protein sequence ID" value="SFP39571.1"/>
    <property type="molecule type" value="Genomic_DNA"/>
</dbReference>
<sequence length="519" mass="55409">MSLDAQASALMTLANSALSQASDVASRIVRVDANFSTNFSHTITDSTPALAPSTDLASLVGTPVEFNYTATLPAVSAPSDPSALLVPGAAFDHAVSAPSLATPGDTSLLLGTDLRFNHTVSTPAVAKPGAPVVDLEGEVAESTLAWLDGQAEVWFTRFFPELAAANANKDKPEQWLWGVISGTDPFGIAPAAFTAIWNQARDREYRARNSASDQIRQEFSARGFTLPPGAMVGAIARSEEAAADAIAGVNLAQMIRESEIKVDLLKFAEEQALRLKAGVMQSLADFYRQWISLPDKSYEKGRLQVAAYDSLQRALGDYYQVETRFEELRMKAAELRATGGIEESKLRVSAYSTMNEALTRYQSGEISLEELKLRAEQLRSTGALEESKLKVSTYGALQNAMSDYYRIQREYEALRADLAKVGVDAGAEVGRLKVAAYSALQGALTAYLNGKISIEELKLSAKKLAVDGEIAAQRNNATVTEGTASSWNAAYGHAANAFAEIAGQAASAASTLNAQITSG</sequence>
<dbReference type="RefSeq" id="WP_092428136.1">
    <property type="nucleotide sequence ID" value="NZ_FOXM01000002.1"/>
</dbReference>
<dbReference type="AlphaFoldDB" id="A0A1I5Q0Q7"/>